<evidence type="ECO:0000313" key="2">
    <source>
        <dbReference type="Proteomes" id="UP001159363"/>
    </source>
</evidence>
<dbReference type="Proteomes" id="UP001159363">
    <property type="component" value="Chromosome 10"/>
</dbReference>
<keyword evidence="2" id="KW-1185">Reference proteome</keyword>
<organism evidence="1 2">
    <name type="scientific">Dryococelus australis</name>
    <dbReference type="NCBI Taxonomy" id="614101"/>
    <lineage>
        <taxon>Eukaryota</taxon>
        <taxon>Metazoa</taxon>
        <taxon>Ecdysozoa</taxon>
        <taxon>Arthropoda</taxon>
        <taxon>Hexapoda</taxon>
        <taxon>Insecta</taxon>
        <taxon>Pterygota</taxon>
        <taxon>Neoptera</taxon>
        <taxon>Polyneoptera</taxon>
        <taxon>Phasmatodea</taxon>
        <taxon>Verophasmatodea</taxon>
        <taxon>Anareolatae</taxon>
        <taxon>Phasmatidae</taxon>
        <taxon>Eurycanthinae</taxon>
        <taxon>Dryococelus</taxon>
    </lineage>
</organism>
<name>A0ABQ9GM51_9NEOP</name>
<proteinExistence type="predicted"/>
<reference evidence="1 2" key="1">
    <citation type="submission" date="2023-02" db="EMBL/GenBank/DDBJ databases">
        <title>LHISI_Scaffold_Assembly.</title>
        <authorList>
            <person name="Stuart O.P."/>
            <person name="Cleave R."/>
            <person name="Magrath M.J.L."/>
            <person name="Mikheyev A.S."/>
        </authorList>
    </citation>
    <scope>NUCLEOTIDE SEQUENCE [LARGE SCALE GENOMIC DNA]</scope>
    <source>
        <strain evidence="1">Daus_M_001</strain>
        <tissue evidence="1">Leg muscle</tissue>
    </source>
</reference>
<protein>
    <submittedName>
        <fullName evidence="1">Uncharacterized protein</fullName>
    </submittedName>
</protein>
<comment type="caution">
    <text evidence="1">The sequence shown here is derived from an EMBL/GenBank/DDBJ whole genome shotgun (WGS) entry which is preliminary data.</text>
</comment>
<evidence type="ECO:0000313" key="1">
    <source>
        <dbReference type="EMBL" id="KAJ8873101.1"/>
    </source>
</evidence>
<dbReference type="EMBL" id="JARBHB010000011">
    <property type="protein sequence ID" value="KAJ8873101.1"/>
    <property type="molecule type" value="Genomic_DNA"/>
</dbReference>
<sequence>MWIQTMLIIEVIGRLLVDISLKCLVIM</sequence>
<accession>A0ABQ9GM51</accession>
<gene>
    <name evidence="1" type="ORF">PR048_026718</name>
</gene>